<dbReference type="Pfam" id="PF03309">
    <property type="entry name" value="Pan_kinase"/>
    <property type="match status" value="1"/>
</dbReference>
<feature type="binding site" evidence="16">
    <location>
        <begin position="99"/>
        <end position="102"/>
    </location>
    <ligand>
        <name>substrate</name>
    </ligand>
</feature>
<keyword evidence="10 16" id="KW-0418">Kinase</keyword>
<organism evidence="17 18">
    <name type="scientific">Thiopseudomonas acetoxidans</name>
    <dbReference type="NCBI Taxonomy" id="3041622"/>
    <lineage>
        <taxon>Bacteria</taxon>
        <taxon>Pseudomonadati</taxon>
        <taxon>Pseudomonadota</taxon>
        <taxon>Gammaproteobacteria</taxon>
        <taxon>Pseudomonadales</taxon>
        <taxon>Pseudomonadaceae</taxon>
        <taxon>Thiopseudomonas</taxon>
    </lineage>
</organism>
<sequence>MIVEIDCGNTSIKWRVVAADSALVTASGAVAGLNDLQSVLIQYKGQCLFCRICSVRGDESDQRLAQMLLQTLEVRAVFAKSSQTLAGVVNGYKTAQQLGVDRWLALVAAHRLYKDNCLVIDCGTAVTADYVSREGMHLGGVIAPGIKLLQDVLHHRTTLPQVSTIAVPEIANNTECAISAGISSMFGGFIQQQLGCAEQKFSDGYTLVLTGGDAHLVQQEWHPAVLHKDLVFNGLALACPYSEHGSDA</sequence>
<comment type="caution">
    <text evidence="17">The sequence shown here is derived from an EMBL/GenBank/DDBJ whole genome shotgun (WGS) entry which is preliminary data.</text>
</comment>
<keyword evidence="8 16" id="KW-0808">Transferase</keyword>
<keyword evidence="12 16" id="KW-0630">Potassium</keyword>
<evidence type="ECO:0000256" key="16">
    <source>
        <dbReference type="HAMAP-Rule" id="MF_01274"/>
    </source>
</evidence>
<comment type="similarity">
    <text evidence="14 16">Belongs to the type III pantothenate kinase family.</text>
</comment>
<evidence type="ECO:0000256" key="12">
    <source>
        <dbReference type="ARBA" id="ARBA00022958"/>
    </source>
</evidence>
<dbReference type="GO" id="GO:0004594">
    <property type="term" value="F:pantothenate kinase activity"/>
    <property type="evidence" value="ECO:0007669"/>
    <property type="project" value="UniProtKB-EC"/>
</dbReference>
<comment type="subcellular location">
    <subcellularLocation>
        <location evidence="3 16">Cytoplasm</location>
    </subcellularLocation>
</comment>
<protein>
    <recommendedName>
        <fullName evidence="15 16">Type III pantothenate kinase</fullName>
        <ecNumber evidence="6 16">2.7.1.33</ecNumber>
    </recommendedName>
    <alternativeName>
        <fullName evidence="16">PanK-III</fullName>
    </alternativeName>
    <alternativeName>
        <fullName evidence="16">Pantothenic acid kinase</fullName>
    </alternativeName>
</protein>
<feature type="active site" description="Proton acceptor" evidence="16">
    <location>
        <position position="101"/>
    </location>
</feature>
<keyword evidence="18" id="KW-1185">Reference proteome</keyword>
<keyword evidence="13 16" id="KW-0173">Coenzyme A biosynthesis</keyword>
<evidence type="ECO:0000256" key="5">
    <source>
        <dbReference type="ARBA" id="ARBA00011738"/>
    </source>
</evidence>
<comment type="pathway">
    <text evidence="4 16">Cofactor biosynthesis; coenzyme A biosynthesis; CoA from (R)-pantothenate: step 1/5.</text>
</comment>
<evidence type="ECO:0000256" key="14">
    <source>
        <dbReference type="ARBA" id="ARBA00038036"/>
    </source>
</evidence>
<reference evidence="17 18" key="1">
    <citation type="submission" date="2023-06" db="EMBL/GenBank/DDBJ databases">
        <title>Thiopseudomonas sp. CY1220 draft genome sequence.</title>
        <authorList>
            <person name="Zhao G."/>
            <person name="An M."/>
        </authorList>
    </citation>
    <scope>NUCLEOTIDE SEQUENCE [LARGE SCALE GENOMIC DNA]</scope>
    <source>
        <strain evidence="17 18">CY1220</strain>
    </source>
</reference>
<feature type="binding site" evidence="16">
    <location>
        <position position="124"/>
    </location>
    <ligand>
        <name>ATP</name>
        <dbReference type="ChEBI" id="CHEBI:30616"/>
    </ligand>
</feature>
<dbReference type="SUPFAM" id="SSF53067">
    <property type="entry name" value="Actin-like ATPase domain"/>
    <property type="match status" value="2"/>
</dbReference>
<evidence type="ECO:0000256" key="9">
    <source>
        <dbReference type="ARBA" id="ARBA00022741"/>
    </source>
</evidence>
<name>A0ABT7SR87_9GAMM</name>
<evidence type="ECO:0000256" key="7">
    <source>
        <dbReference type="ARBA" id="ARBA00022490"/>
    </source>
</evidence>
<evidence type="ECO:0000256" key="8">
    <source>
        <dbReference type="ARBA" id="ARBA00022679"/>
    </source>
</evidence>
<dbReference type="Gene3D" id="3.30.420.40">
    <property type="match status" value="2"/>
</dbReference>
<evidence type="ECO:0000256" key="15">
    <source>
        <dbReference type="ARBA" id="ARBA00040883"/>
    </source>
</evidence>
<comment type="catalytic activity">
    <reaction evidence="1 16">
        <text>(R)-pantothenate + ATP = (R)-4'-phosphopantothenate + ADP + H(+)</text>
        <dbReference type="Rhea" id="RHEA:16373"/>
        <dbReference type="ChEBI" id="CHEBI:10986"/>
        <dbReference type="ChEBI" id="CHEBI:15378"/>
        <dbReference type="ChEBI" id="CHEBI:29032"/>
        <dbReference type="ChEBI" id="CHEBI:30616"/>
        <dbReference type="ChEBI" id="CHEBI:456216"/>
        <dbReference type="EC" id="2.7.1.33"/>
    </reaction>
</comment>
<keyword evidence="7 16" id="KW-0963">Cytoplasm</keyword>
<dbReference type="PANTHER" id="PTHR34265">
    <property type="entry name" value="TYPE III PANTOTHENATE KINASE"/>
    <property type="match status" value="1"/>
</dbReference>
<keyword evidence="16" id="KW-0479">Metal-binding</keyword>
<evidence type="ECO:0000256" key="4">
    <source>
        <dbReference type="ARBA" id="ARBA00005225"/>
    </source>
</evidence>
<gene>
    <name evidence="16" type="primary">coaX</name>
    <name evidence="17" type="ORF">QEZ41_09465</name>
</gene>
<feature type="binding site" evidence="16">
    <location>
        <position position="92"/>
    </location>
    <ligand>
        <name>substrate</name>
    </ligand>
</feature>
<evidence type="ECO:0000256" key="11">
    <source>
        <dbReference type="ARBA" id="ARBA00022840"/>
    </source>
</evidence>
<dbReference type="RefSeq" id="WP_289411226.1">
    <property type="nucleotide sequence ID" value="NZ_JAUCDY010000012.1"/>
</dbReference>
<feature type="binding site" evidence="16">
    <location>
        <position position="174"/>
    </location>
    <ligand>
        <name>substrate</name>
    </ligand>
</feature>
<evidence type="ECO:0000256" key="3">
    <source>
        <dbReference type="ARBA" id="ARBA00004496"/>
    </source>
</evidence>
<proteinExistence type="inferred from homology"/>
<feature type="binding site" evidence="16">
    <location>
        <position position="121"/>
    </location>
    <ligand>
        <name>K(+)</name>
        <dbReference type="ChEBI" id="CHEBI:29103"/>
    </ligand>
</feature>
<evidence type="ECO:0000313" key="18">
    <source>
        <dbReference type="Proteomes" id="UP001241056"/>
    </source>
</evidence>
<dbReference type="NCBIfam" id="TIGR00671">
    <property type="entry name" value="baf"/>
    <property type="match status" value="1"/>
</dbReference>
<comment type="subunit">
    <text evidence="5 16">Homodimer.</text>
</comment>
<accession>A0ABT7SR87</accession>
<dbReference type="InterPro" id="IPR043129">
    <property type="entry name" value="ATPase_NBD"/>
</dbReference>
<comment type="cofactor">
    <cofactor evidence="16">
        <name>NH4(+)</name>
        <dbReference type="ChEBI" id="CHEBI:28938"/>
    </cofactor>
    <cofactor evidence="16">
        <name>K(+)</name>
        <dbReference type="ChEBI" id="CHEBI:29103"/>
    </cofactor>
    <text evidence="16">A monovalent cation. Ammonium or potassium.</text>
</comment>
<dbReference type="Proteomes" id="UP001241056">
    <property type="component" value="Unassembled WGS sequence"/>
</dbReference>
<dbReference type="InterPro" id="IPR004619">
    <property type="entry name" value="Type_III_PanK"/>
</dbReference>
<dbReference type="CDD" id="cd24015">
    <property type="entry name" value="ASKHA_NBD_PanK-III"/>
    <property type="match status" value="1"/>
</dbReference>
<evidence type="ECO:0000313" key="17">
    <source>
        <dbReference type="EMBL" id="MDM7858499.1"/>
    </source>
</evidence>
<keyword evidence="9 16" id="KW-0547">Nucleotide-binding</keyword>
<dbReference type="PANTHER" id="PTHR34265:SF1">
    <property type="entry name" value="TYPE III PANTOTHENATE KINASE"/>
    <property type="match status" value="1"/>
</dbReference>
<evidence type="ECO:0000256" key="13">
    <source>
        <dbReference type="ARBA" id="ARBA00022993"/>
    </source>
</evidence>
<comment type="cofactor">
    <cofactor evidence="2">
        <name>K(+)</name>
        <dbReference type="ChEBI" id="CHEBI:29103"/>
    </cofactor>
</comment>
<keyword evidence="11 16" id="KW-0067">ATP-binding</keyword>
<evidence type="ECO:0000256" key="2">
    <source>
        <dbReference type="ARBA" id="ARBA00001958"/>
    </source>
</evidence>
<dbReference type="EMBL" id="JAUCDY010000012">
    <property type="protein sequence ID" value="MDM7858499.1"/>
    <property type="molecule type" value="Genomic_DNA"/>
</dbReference>
<feature type="binding site" evidence="16">
    <location>
        <begin position="6"/>
        <end position="13"/>
    </location>
    <ligand>
        <name>ATP</name>
        <dbReference type="ChEBI" id="CHEBI:30616"/>
    </ligand>
</feature>
<dbReference type="HAMAP" id="MF_01274">
    <property type="entry name" value="Pantothen_kinase_3"/>
    <property type="match status" value="1"/>
</dbReference>
<evidence type="ECO:0000256" key="10">
    <source>
        <dbReference type="ARBA" id="ARBA00022777"/>
    </source>
</evidence>
<dbReference type="EC" id="2.7.1.33" evidence="6 16"/>
<comment type="function">
    <text evidence="16">Catalyzes the phosphorylation of pantothenate (Pan), the first step in CoA biosynthesis.</text>
</comment>
<evidence type="ECO:0000256" key="6">
    <source>
        <dbReference type="ARBA" id="ARBA00012102"/>
    </source>
</evidence>
<evidence type="ECO:0000256" key="1">
    <source>
        <dbReference type="ARBA" id="ARBA00001206"/>
    </source>
</evidence>